<evidence type="ECO:0000256" key="1">
    <source>
        <dbReference type="SAM" id="Phobius"/>
    </source>
</evidence>
<evidence type="ECO:0000259" key="2">
    <source>
        <dbReference type="PROSITE" id="PS50024"/>
    </source>
</evidence>
<dbReference type="EnsemblMetazoa" id="XM_030990420">
    <property type="protein sequence ID" value="XP_030846280"/>
    <property type="gene ID" value="LOC100887844"/>
</dbReference>
<organism evidence="3 4">
    <name type="scientific">Strongylocentrotus purpuratus</name>
    <name type="common">Purple sea urchin</name>
    <dbReference type="NCBI Taxonomy" id="7668"/>
    <lineage>
        <taxon>Eukaryota</taxon>
        <taxon>Metazoa</taxon>
        <taxon>Echinodermata</taxon>
        <taxon>Eleutherozoa</taxon>
        <taxon>Echinozoa</taxon>
        <taxon>Echinoidea</taxon>
        <taxon>Euechinoidea</taxon>
        <taxon>Echinacea</taxon>
        <taxon>Camarodonta</taxon>
        <taxon>Echinidea</taxon>
        <taxon>Strongylocentrotidae</taxon>
        <taxon>Strongylocentrotus</taxon>
    </lineage>
</organism>
<protein>
    <recommendedName>
        <fullName evidence="2">SEA domain-containing protein</fullName>
    </recommendedName>
</protein>
<keyword evidence="1" id="KW-0472">Membrane</keyword>
<dbReference type="Proteomes" id="UP000007110">
    <property type="component" value="Unassembled WGS sequence"/>
</dbReference>
<keyword evidence="4" id="KW-1185">Reference proteome</keyword>
<dbReference type="InterPro" id="IPR000082">
    <property type="entry name" value="SEA_dom"/>
</dbReference>
<sequence>MDLLTMKTFSTIIVATSIMVAMVHGQIVSQPMQDFLGHTEKPGEIIPGTNLTISFIINAAGGIWQQGRAIDSIAYACKHILPYLGSKIPVVDQTSLYWGFLCDEAVKASNDLDAFDAIGLCDTLTSMFTGLTSENETLEINPDPPQGGDPFNILQILTNITKDLYGIDINMIINDPSTISTICTNVKENFLRPSLPGIISQFGVEMMGALFPELLVPICQDWESFLQFLGIEDSASPYYPIIQQAALTASEAVGYGSRENLCLAIIEQDTSLQEERIFSIDAITNILTIPEDAIRCTKLANDTINGIINPILQLEAPDAFQLTDGTIYQTTGFHGVTDLCTNVEVAFTNVVELPAPHPVQLIPGTSLTVEFFIDAAGGIWRQDRLIDSLAFVCNDALPDLESMVPDIVAFSQYYQSICHQVDAAARDLSSFDVTGSCNNITATITALVSGVTADRRRRQVDPFMEDPLGIIELLANTTKDLYGIDVNDPSTICPNVAQFLRSSLPDLLSQFGAEMMGAFLDQAAPFCQDWDGLLLTFGIDSSSPLYQILQSAYEFGAQAVGYDNRQDMCSALDQALAVQDDGTARRTFARNIIENSFDVFTSSSVCSMQINGVINDIIEPIFRYYVIYRYTGFMGVEGICNATAKAFTKDPGSTVMVTVSVEAINGQALVYTPDLADRESARFQELRRLFCEGTKNHITSELGPDLQRVNCEVLEFRPGSVVADMQVEVQAPTQEVADSLAQNVVDLAGSDNLTLSANGETLSASALAVAEPVGSIVNITVTGESLDGVQLDFTSELANKESALFMQRQMLFCDGMKNFVMSNVGSSLLSMNCGVSLFRAGSLIADLWIELFAVSQTNADSLAQDVTDLASATNNTTLTAGAESLSVSSLSLTVTTTEPFGSIVNVIVTGESLNGLELAFTSDLANQSSTLFMERQTLFCEGMKNFVMSNVGSSLLSVNCVVSAFRAGSLIGDLLVEVFAASQADADSLAQVLTNIVSATDTTTLTAGADSLFVSSMSLPGTTTAPDAEEPDEGGLSVGALVGIIVGVICFLIIFVVLFTCFLMAQNMRRLQAEQMMRANIERGKQNGGFSHDNGTYNTPRYVYGVNAGYDRSHLDRKMYGSKQEWEKNSVARNPTFHK</sequence>
<evidence type="ECO:0000313" key="4">
    <source>
        <dbReference type="Proteomes" id="UP000007110"/>
    </source>
</evidence>
<dbReference type="Pfam" id="PF01390">
    <property type="entry name" value="SEA"/>
    <property type="match status" value="1"/>
</dbReference>
<feature type="transmembrane region" description="Helical" evidence="1">
    <location>
        <begin position="1040"/>
        <end position="1065"/>
    </location>
</feature>
<reference evidence="4" key="1">
    <citation type="submission" date="2015-02" db="EMBL/GenBank/DDBJ databases">
        <title>Genome sequencing for Strongylocentrotus purpuratus.</title>
        <authorList>
            <person name="Murali S."/>
            <person name="Liu Y."/>
            <person name="Vee V."/>
            <person name="English A."/>
            <person name="Wang M."/>
            <person name="Skinner E."/>
            <person name="Han Y."/>
            <person name="Muzny D.M."/>
            <person name="Worley K.C."/>
            <person name="Gibbs R.A."/>
        </authorList>
    </citation>
    <scope>NUCLEOTIDE SEQUENCE</scope>
</reference>
<dbReference type="AlphaFoldDB" id="A0A7M7P775"/>
<keyword evidence="1" id="KW-0812">Transmembrane</keyword>
<dbReference type="PROSITE" id="PS50024">
    <property type="entry name" value="SEA"/>
    <property type="match status" value="1"/>
</dbReference>
<reference evidence="3" key="2">
    <citation type="submission" date="2021-01" db="UniProtKB">
        <authorList>
            <consortium name="EnsemblMetazoa"/>
        </authorList>
    </citation>
    <scope>IDENTIFICATION</scope>
</reference>
<name>A0A7M7P775_STRPU</name>
<proteinExistence type="predicted"/>
<dbReference type="InterPro" id="IPR036364">
    <property type="entry name" value="SEA_dom_sf"/>
</dbReference>
<keyword evidence="1" id="KW-1133">Transmembrane helix</keyword>
<dbReference type="RefSeq" id="XP_030846280.1">
    <property type="nucleotide sequence ID" value="XM_030990420.1"/>
</dbReference>
<feature type="domain" description="SEA" evidence="2">
    <location>
        <begin position="653"/>
        <end position="767"/>
    </location>
</feature>
<evidence type="ECO:0000313" key="3">
    <source>
        <dbReference type="EnsemblMetazoa" id="XP_030846280"/>
    </source>
</evidence>
<dbReference type="SUPFAM" id="SSF82671">
    <property type="entry name" value="SEA domain"/>
    <property type="match status" value="1"/>
</dbReference>
<dbReference type="InParanoid" id="A0A7M7P775"/>
<accession>A0A7M7P775</accession>
<dbReference type="GeneID" id="100887844"/>
<dbReference type="KEGG" id="spu:100887844"/>